<dbReference type="Pfam" id="PF13193">
    <property type="entry name" value="AMP-binding_C"/>
    <property type="match status" value="1"/>
</dbReference>
<dbReference type="EMBL" id="CAXHTA020000009">
    <property type="protein sequence ID" value="CAL5223537.1"/>
    <property type="molecule type" value="Genomic_DNA"/>
</dbReference>
<comment type="caution">
    <text evidence="5">The sequence shown here is derived from an EMBL/GenBank/DDBJ whole genome shotgun (WGS) entry which is preliminary data.</text>
</comment>
<protein>
    <submittedName>
        <fullName evidence="5">G6069 protein</fullName>
    </submittedName>
</protein>
<dbReference type="InterPro" id="IPR001242">
    <property type="entry name" value="Condensation_dom"/>
</dbReference>
<dbReference type="Gene3D" id="2.30.38.10">
    <property type="entry name" value="Luciferase, Domain 3"/>
    <property type="match status" value="1"/>
</dbReference>
<evidence type="ECO:0000313" key="5">
    <source>
        <dbReference type="EMBL" id="CAL5223537.1"/>
    </source>
</evidence>
<keyword evidence="2" id="KW-0597">Phosphoprotein</keyword>
<dbReference type="NCBIfam" id="TIGR01733">
    <property type="entry name" value="AA-adenyl-dom"/>
    <property type="match status" value="1"/>
</dbReference>
<dbReference type="PROSITE" id="PS50075">
    <property type="entry name" value="CARRIER"/>
    <property type="match status" value="2"/>
</dbReference>
<dbReference type="Gene3D" id="3.40.50.12780">
    <property type="entry name" value="N-terminal domain of ligase-like"/>
    <property type="match status" value="1"/>
</dbReference>
<dbReference type="Pfam" id="PF00501">
    <property type="entry name" value="AMP-binding"/>
    <property type="match status" value="2"/>
</dbReference>
<dbReference type="Gene3D" id="3.30.300.30">
    <property type="match status" value="2"/>
</dbReference>
<reference evidence="5 6" key="1">
    <citation type="submission" date="2024-06" db="EMBL/GenBank/DDBJ databases">
        <authorList>
            <person name="Kraege A."/>
            <person name="Thomma B."/>
        </authorList>
    </citation>
    <scope>NUCLEOTIDE SEQUENCE [LARGE SCALE GENOMIC DNA]</scope>
</reference>
<dbReference type="SUPFAM" id="SSF47336">
    <property type="entry name" value="ACP-like"/>
    <property type="match status" value="2"/>
</dbReference>
<dbReference type="PANTHER" id="PTHR45527:SF1">
    <property type="entry name" value="FATTY ACID SYNTHASE"/>
    <property type="match status" value="1"/>
</dbReference>
<dbReference type="Gene3D" id="3.30.559.30">
    <property type="entry name" value="Nonribosomal peptide synthetase, condensation domain"/>
    <property type="match status" value="3"/>
</dbReference>
<evidence type="ECO:0000256" key="1">
    <source>
        <dbReference type="ARBA" id="ARBA00022450"/>
    </source>
</evidence>
<evidence type="ECO:0000256" key="2">
    <source>
        <dbReference type="ARBA" id="ARBA00022553"/>
    </source>
</evidence>
<evidence type="ECO:0000259" key="4">
    <source>
        <dbReference type="PROSITE" id="PS50075"/>
    </source>
</evidence>
<dbReference type="InterPro" id="IPR029058">
    <property type="entry name" value="AB_hydrolase_fold"/>
</dbReference>
<dbReference type="CDD" id="cd05930">
    <property type="entry name" value="A_NRPS"/>
    <property type="match status" value="1"/>
</dbReference>
<dbReference type="Gene3D" id="3.40.50.980">
    <property type="match status" value="2"/>
</dbReference>
<evidence type="ECO:0000256" key="3">
    <source>
        <dbReference type="SAM" id="MobiDB-lite"/>
    </source>
</evidence>
<dbReference type="InterPro" id="IPR036736">
    <property type="entry name" value="ACP-like_sf"/>
</dbReference>
<dbReference type="SUPFAM" id="SSF52777">
    <property type="entry name" value="CoA-dependent acyltransferases"/>
    <property type="match status" value="5"/>
</dbReference>
<dbReference type="Proteomes" id="UP001497392">
    <property type="component" value="Unassembled WGS sequence"/>
</dbReference>
<dbReference type="PROSITE" id="PS00455">
    <property type="entry name" value="AMP_BINDING"/>
    <property type="match status" value="1"/>
</dbReference>
<dbReference type="Gene3D" id="1.10.1200.10">
    <property type="entry name" value="ACP-like"/>
    <property type="match status" value="1"/>
</dbReference>
<feature type="domain" description="Carrier" evidence="4">
    <location>
        <begin position="1878"/>
        <end position="1953"/>
    </location>
</feature>
<dbReference type="SUPFAM" id="SSF56801">
    <property type="entry name" value="Acetyl-CoA synthetase-like"/>
    <property type="match status" value="2"/>
</dbReference>
<feature type="domain" description="Carrier" evidence="4">
    <location>
        <begin position="804"/>
        <end position="879"/>
    </location>
</feature>
<dbReference type="InterPro" id="IPR023213">
    <property type="entry name" value="CAT-like_dom_sf"/>
</dbReference>
<feature type="compositionally biased region" description="Polar residues" evidence="3">
    <location>
        <begin position="2549"/>
        <end position="2566"/>
    </location>
</feature>
<sequence length="2686" mass="289734">MAGAGLAFWKNALKGAPALTEAPTDRQRPPTVAREHCAFVKQQFPQSLLASIATDGPEGHFDHFIAAVWQVLLSRYSRSEDVVTGIATREPGSAAVKELIGLECNPVPLRTSFTDPSQTFRTVLSNVSEALTAAQQHSAIDFLQVIEAVKSPRSKKNAPVFQVLLLFQESAPHKAVSGIGLLDIMLEIAQYGELWHACLHYNTGLFDKTTAQRMLGHFMELCSSAVAHPDDQPVGQLTLITTTEITHVLKTFNAWDLPYTQLLNPEQQTIHGMFEHWARHTPEQPSLTFGDTTLSFGELDARANQLARHLIQLGAAPERPVGILMRRCLQLFTGLLAILKSGSAYVPMDPDYPAERLAIMAGDSKAPVILSQSDLQVKVTEVLEAVKKDQEATGNVQAVPQIVLMDTQKAAIAQHPKTSPQVAVKSTNMCYIIFTSGSTGRPKGTVLQHAGVVNYFLSLVDKLKLTAADAFLQKAPISFDASVQELFNAFACGGRVVLAGPGMEKDTQALARLMAEQAVTNMSCVPSQLEVLLMESELEGCTSLRHVLVGGEALPPVLASRFDQRLPNAHLHNAYGPTETTVDATGYDVTAEFKGGASVPIGRPINNMRCYVLDRQLQLLPMGMAGELMVSGVQLAREYLHNPEKTAASFIHNPHNHDNHPHHARMYRTGDLARWLLNGNIEFLGRLDDQVKLRGFRIELGEVEAVLMEAPGVKLAAAIVMKDPSATDRLVGFVSPDSVDSEAIIAELKQRLPAHFVPSLIMPLPEMPLSPAGKVDRKKLRSDKRYEPEWTAAAGPEADEEFVEPESELERQVQAVWQDVLAQDAISVTSDFFHLGGTSLRVGMVMAKVRASIWSDAPTALLFRAPTIRGLAREIKISKGSAAQTTDVAIPRAPFTDAQRAAGVEVLPIQADLLQPDSADGTEPQETAAWHLEGVVDTDTLQQALAAVAQQHELLRSRFWRKDGKLVQSCDGEAPVLKLKPLSKSNGAVQGLIQEEASMPVNPSAGTALLRATLLGPDETEGVWVLLLTLHRVAGDHHSLALLGLQLGAAYAALKGGSKVQPAVGLQFLDVLHWQRQPQQLQKYEPQHLFWLRQLAYAPPQLFLPYDDLCSDNAQPATARSVTFMIPGDVVSRLGSVATSCGATLFMALMTAWQLLLARYSRTEDVITLTTVANNLKRPDLNGVLGPFSNTVAIRTDLSGAPTFRQLLGRVKASVLSALVHSEVPFKAVMGALCQNAEAQEDIPRFQSALNLENGDEQGSLPGFSKCSLKVKRLQVPKQKTSLDTDLFFYQVENELQAELTYNADVFAEDTANRFAESLQVLLQAAAESPDEVALDLPLVPQADLELMLVKYNNTLADFPADKTINQLFEAHASAQPDAICLVDGDSVLTYAEVDKRANQMAYHLVASGVSPGATVMLLMRSSPDAIVSMLAVLKAGCAYSALSPQYDELGALLLDASPALVITHMGLHGLLPRTATPLKVFNFDAQADTAALAKRPARQLPARASPGEAAVVEYVPGPNNRPLGVVHAHVGLVNAVVAGLPATWGGSKAPPPHMLLHSDLTGVGSLLETWVPLLHGGRIIIAPPDEEGIGQLLSEARVTAILMEGPEIHGLLEEGYLDSCESLRTVWLWNEQYVNPELVDALSAALPDAELYQGFDAVECAFFVTLLSLRELTSGYTPALHGQPLPNIKAYVLDERMKPVPLGVPGRLYVSGVCLARGYLHKPQLTTEAFIANTFFDPFLDPPIFSRMFDTKVLSRWLLGGMLDFVGHADRQVMLRGAYVPLGEVEAVLEELPGVQQAVALVQEDPTGVQRLVAYVTPATLSAPHLLAGLRGRLPARMMPSTITPLAEFPRLMVSQRVDHVSLPQPDWSAASLDYVGPSNGLETSLQKIFQEVLKKERLSVTANFFAEGGSQAQAAEVMQRLHGIAGQELASSMLARSPTVQGLAETLAAIPPVNPQQQDAISHAPFTPAQRAAGVPCAAMQESAARSYLSDREGETISRENIASAFRLRGRVNVTALQDAIACLIERHEALRAKYVLRHGEVLQVVGPPQQIQVVQEQLQPSSMDHLMRRLQQEAIHKFDLEHDAALVHAVLFHVESGDQADLLEEHVLLLVVSHICSDGWSEKICIDEVAAVYNAFAENGQPPGPEPLPDLPVGWVDYCFWQRGRTASGAALQAQRQYWQRTLAGAPSKPSIKTDFGLSAGLTSPGRHLRVTVPTDLTQGLESLALACGATLFTVAMAAWQLLLSQYSASKDIVVLTAMAGRPTIELEPLVGWFACGCAIRSSLEGAELTVKQLLDRVRQAVQGAFANSELPSDQQVRAAGFAPEEERRIMPTFFALHDAGFFLPPSMTGLEVSRIDLPPEATDRVLGDSMLEMELLQLGGQLSGTLAYNIGLFKESTAERVASQYQELLGAMVQAGPSAPVASLPVLSEMIRRLDALDSMDSGSGLEERESGGMLPGRKSLVPRKTFTGNLRSLASALPQVAEDGNDASGLGRQLQGVRSYAPGSAADLSPLRAGGPLRDASEQLVEIKSSAIVQALRTRGSMRLGSTTPLAAQPGMQSRSSFLPGRSSALRGSPGIATPHGLLPRGSLAQQQGSSAAGPPEGLGSRGSLALNHQRNLDMATRRAAMHSTQKLSSMRSVSAVSISDASSSQQPACRIFKEGIAADGPAAASPFLSVVLPTKE</sequence>
<gene>
    <name evidence="5" type="primary">g6069</name>
    <name evidence="5" type="ORF">VP750_LOCUS5196</name>
</gene>
<dbReference type="Pfam" id="PF00550">
    <property type="entry name" value="PP-binding"/>
    <property type="match status" value="2"/>
</dbReference>
<dbReference type="InterPro" id="IPR025110">
    <property type="entry name" value="AMP-bd_C"/>
</dbReference>
<dbReference type="InterPro" id="IPR000873">
    <property type="entry name" value="AMP-dep_synth/lig_dom"/>
</dbReference>
<keyword evidence="6" id="KW-1185">Reference proteome</keyword>
<dbReference type="InterPro" id="IPR010071">
    <property type="entry name" value="AA_adenyl_dom"/>
</dbReference>
<accession>A0ABP1FZJ9</accession>
<keyword evidence="1" id="KW-0596">Phosphopantetheine</keyword>
<organism evidence="5 6">
    <name type="scientific">Coccomyxa viridis</name>
    <dbReference type="NCBI Taxonomy" id="1274662"/>
    <lineage>
        <taxon>Eukaryota</taxon>
        <taxon>Viridiplantae</taxon>
        <taxon>Chlorophyta</taxon>
        <taxon>core chlorophytes</taxon>
        <taxon>Trebouxiophyceae</taxon>
        <taxon>Trebouxiophyceae incertae sedis</taxon>
        <taxon>Coccomyxaceae</taxon>
        <taxon>Coccomyxa</taxon>
    </lineage>
</organism>
<dbReference type="InterPro" id="IPR020845">
    <property type="entry name" value="AMP-binding_CS"/>
</dbReference>
<dbReference type="Pfam" id="PF00668">
    <property type="entry name" value="Condensation"/>
    <property type="match status" value="3"/>
</dbReference>
<evidence type="ECO:0000313" key="6">
    <source>
        <dbReference type="Proteomes" id="UP001497392"/>
    </source>
</evidence>
<dbReference type="InterPro" id="IPR045851">
    <property type="entry name" value="AMP-bd_C_sf"/>
</dbReference>
<feature type="region of interest" description="Disordered" evidence="3">
    <location>
        <begin position="2549"/>
        <end position="2613"/>
    </location>
</feature>
<dbReference type="PANTHER" id="PTHR45527">
    <property type="entry name" value="NONRIBOSOMAL PEPTIDE SYNTHETASE"/>
    <property type="match status" value="1"/>
</dbReference>
<dbReference type="Gene3D" id="3.40.50.1820">
    <property type="entry name" value="alpha/beta hydrolase"/>
    <property type="match status" value="1"/>
</dbReference>
<name>A0ABP1FZJ9_9CHLO</name>
<dbReference type="InterPro" id="IPR042099">
    <property type="entry name" value="ANL_N_sf"/>
</dbReference>
<dbReference type="InterPro" id="IPR009081">
    <property type="entry name" value="PP-bd_ACP"/>
</dbReference>
<dbReference type="Gene3D" id="3.30.559.10">
    <property type="entry name" value="Chloramphenicol acetyltransferase-like domain"/>
    <property type="match status" value="2"/>
</dbReference>
<feature type="region of interest" description="Disordered" evidence="3">
    <location>
        <begin position="2444"/>
        <end position="2466"/>
    </location>
</feature>
<proteinExistence type="predicted"/>